<sequence length="173" mass="19481">LQTMGAGQSAETTPKPEVIRINREEIPEHYKTVGVSTDVYNRIKSQQPATGGAANSEEAAKLKAELDRERAEKARLREEMAKLTQLQARGTSATTATSIAEDIEERKRIFDETVQRVEKQFFSYQRENVCSDNEARILECINQNRGTVLKCKPLAEIYEKCVTDFRGQVLSGK</sequence>
<feature type="coiled-coil region" evidence="1">
    <location>
        <begin position="54"/>
        <end position="120"/>
    </location>
</feature>
<evidence type="ECO:0008006" key="4">
    <source>
        <dbReference type="Google" id="ProtNLM"/>
    </source>
</evidence>
<evidence type="ECO:0000313" key="3">
    <source>
        <dbReference type="Proteomes" id="UP001432027"/>
    </source>
</evidence>
<dbReference type="EMBL" id="BTSX01000002">
    <property type="protein sequence ID" value="GMS83789.1"/>
    <property type="molecule type" value="Genomic_DNA"/>
</dbReference>
<keyword evidence="1" id="KW-0175">Coiled coil</keyword>
<evidence type="ECO:0000313" key="2">
    <source>
        <dbReference type="EMBL" id="GMS83789.1"/>
    </source>
</evidence>
<reference evidence="2" key="1">
    <citation type="submission" date="2023-10" db="EMBL/GenBank/DDBJ databases">
        <title>Genome assembly of Pristionchus species.</title>
        <authorList>
            <person name="Yoshida K."/>
            <person name="Sommer R.J."/>
        </authorList>
    </citation>
    <scope>NUCLEOTIDE SEQUENCE</scope>
    <source>
        <strain evidence="2">RS0144</strain>
    </source>
</reference>
<organism evidence="2 3">
    <name type="scientific">Pristionchus entomophagus</name>
    <dbReference type="NCBI Taxonomy" id="358040"/>
    <lineage>
        <taxon>Eukaryota</taxon>
        <taxon>Metazoa</taxon>
        <taxon>Ecdysozoa</taxon>
        <taxon>Nematoda</taxon>
        <taxon>Chromadorea</taxon>
        <taxon>Rhabditida</taxon>
        <taxon>Rhabditina</taxon>
        <taxon>Diplogasteromorpha</taxon>
        <taxon>Diplogasteroidea</taxon>
        <taxon>Neodiplogasteridae</taxon>
        <taxon>Pristionchus</taxon>
    </lineage>
</organism>
<protein>
    <recommendedName>
        <fullName evidence="4">MICOS complex subunit MIC19</fullName>
    </recommendedName>
</protein>
<dbReference type="GO" id="GO:0007007">
    <property type="term" value="P:inner mitochondrial membrane organization"/>
    <property type="evidence" value="ECO:0007669"/>
    <property type="project" value="TreeGrafter"/>
</dbReference>
<dbReference type="InterPro" id="IPR052632">
    <property type="entry name" value="MICOS_subunit_Mic19"/>
</dbReference>
<dbReference type="Proteomes" id="UP001432027">
    <property type="component" value="Unassembled WGS sequence"/>
</dbReference>
<dbReference type="PANTHER" id="PTHR21588">
    <property type="entry name" value="COILED-COIL-HELIX-COILED-COIL-HELIX DOMAIN CONTAINING 6"/>
    <property type="match status" value="1"/>
</dbReference>
<dbReference type="PROSITE" id="PS51808">
    <property type="entry name" value="CHCH"/>
    <property type="match status" value="1"/>
</dbReference>
<comment type="caution">
    <text evidence="2">The sequence shown here is derived from an EMBL/GenBank/DDBJ whole genome shotgun (WGS) entry which is preliminary data.</text>
</comment>
<proteinExistence type="predicted"/>
<feature type="non-terminal residue" evidence="2">
    <location>
        <position position="1"/>
    </location>
</feature>
<name>A0AAV5SR46_9BILA</name>
<keyword evidence="3" id="KW-1185">Reference proteome</keyword>
<accession>A0AAV5SR46</accession>
<evidence type="ECO:0000256" key="1">
    <source>
        <dbReference type="SAM" id="Coils"/>
    </source>
</evidence>
<gene>
    <name evidence="2" type="ORF">PENTCL1PPCAC_5964</name>
</gene>
<dbReference type="PANTHER" id="PTHR21588:SF18">
    <property type="entry name" value="MICOS COMPLEX SUBUNIT MIC19"/>
    <property type="match status" value="1"/>
</dbReference>
<dbReference type="AlphaFoldDB" id="A0AAV5SR46"/>
<dbReference type="GO" id="GO:0061617">
    <property type="term" value="C:MICOS complex"/>
    <property type="evidence" value="ECO:0007669"/>
    <property type="project" value="TreeGrafter"/>
</dbReference>